<comment type="caution">
    <text evidence="5">The sequence shown here is derived from an EMBL/GenBank/DDBJ whole genome shotgun (WGS) entry which is preliminary data.</text>
</comment>
<feature type="signal peptide" evidence="3">
    <location>
        <begin position="1"/>
        <end position="26"/>
    </location>
</feature>
<dbReference type="Pfam" id="PF08031">
    <property type="entry name" value="BBE"/>
    <property type="match status" value="1"/>
</dbReference>
<dbReference type="InterPro" id="IPR012951">
    <property type="entry name" value="BBE"/>
</dbReference>
<dbReference type="InterPro" id="IPR016169">
    <property type="entry name" value="FAD-bd_PCMH_sub2"/>
</dbReference>
<dbReference type="InterPro" id="IPR036318">
    <property type="entry name" value="FAD-bd_PCMH-like_sf"/>
</dbReference>
<dbReference type="EMBL" id="ML986581">
    <property type="protein sequence ID" value="KAF2269613.1"/>
    <property type="molecule type" value="Genomic_DNA"/>
</dbReference>
<evidence type="ECO:0000259" key="4">
    <source>
        <dbReference type="PROSITE" id="PS51387"/>
    </source>
</evidence>
<evidence type="ECO:0000313" key="5">
    <source>
        <dbReference type="EMBL" id="KAF2269613.1"/>
    </source>
</evidence>
<dbReference type="Gene3D" id="3.30.465.10">
    <property type="match status" value="2"/>
</dbReference>
<protein>
    <submittedName>
        <fullName evidence="5">FAD binding domain-containing protein</fullName>
    </submittedName>
</protein>
<accession>A0A9P4NAH3</accession>
<dbReference type="PANTHER" id="PTHR13878">
    <property type="entry name" value="GULONOLACTONE OXIDASE"/>
    <property type="match status" value="1"/>
</dbReference>
<dbReference type="GO" id="GO:0016491">
    <property type="term" value="F:oxidoreductase activity"/>
    <property type="evidence" value="ECO:0007669"/>
    <property type="project" value="UniProtKB-KW"/>
</dbReference>
<reference evidence="6" key="1">
    <citation type="journal article" date="2020" name="Stud. Mycol.">
        <title>101 Dothideomycetes genomes: A test case for predicting lifestyles and emergence of pathogens.</title>
        <authorList>
            <person name="Haridas S."/>
            <person name="Albert R."/>
            <person name="Binder M."/>
            <person name="Bloem J."/>
            <person name="LaButti K."/>
            <person name="Salamov A."/>
            <person name="Andreopoulos B."/>
            <person name="Baker S."/>
            <person name="Barry K."/>
            <person name="Bills G."/>
            <person name="Bluhm B."/>
            <person name="Cannon C."/>
            <person name="Castanera R."/>
            <person name="Culley D."/>
            <person name="Daum C."/>
            <person name="Ezra D."/>
            <person name="Gonzalez J."/>
            <person name="Henrissat B."/>
            <person name="Kuo A."/>
            <person name="Liang C."/>
            <person name="Lipzen A."/>
            <person name="Lutzoni F."/>
            <person name="Magnuson J."/>
            <person name="Mondo S."/>
            <person name="Nolan M."/>
            <person name="Ohm R."/>
            <person name="Pangilinan J."/>
            <person name="Park H.-J."/>
            <person name="Ramirez L."/>
            <person name="Alfaro M."/>
            <person name="Sun H."/>
            <person name="Tritt A."/>
            <person name="Yoshinaga Y."/>
            <person name="Zwiers L.-H."/>
            <person name="Turgeon B."/>
            <person name="Goodwin S."/>
            <person name="Spatafora J."/>
            <person name="Crous P."/>
            <person name="Grigoriev I."/>
        </authorList>
    </citation>
    <scope>NUCLEOTIDE SEQUENCE [LARGE SCALE GENOMIC DNA]</scope>
    <source>
        <strain evidence="6">CBS 304.66</strain>
    </source>
</reference>
<comment type="similarity">
    <text evidence="1">Belongs to the oxygen-dependent FAD-linked oxidoreductase family.</text>
</comment>
<keyword evidence="3" id="KW-0732">Signal</keyword>
<dbReference type="GO" id="GO:0071949">
    <property type="term" value="F:FAD binding"/>
    <property type="evidence" value="ECO:0007669"/>
    <property type="project" value="InterPro"/>
</dbReference>
<feature type="chain" id="PRO_5040416261" evidence="3">
    <location>
        <begin position="27"/>
        <end position="595"/>
    </location>
</feature>
<organism evidence="5 6">
    <name type="scientific">Lojkania enalia</name>
    <dbReference type="NCBI Taxonomy" id="147567"/>
    <lineage>
        <taxon>Eukaryota</taxon>
        <taxon>Fungi</taxon>
        <taxon>Dikarya</taxon>
        <taxon>Ascomycota</taxon>
        <taxon>Pezizomycotina</taxon>
        <taxon>Dothideomycetes</taxon>
        <taxon>Pleosporomycetidae</taxon>
        <taxon>Pleosporales</taxon>
        <taxon>Pleosporales incertae sedis</taxon>
        <taxon>Lojkania</taxon>
    </lineage>
</organism>
<dbReference type="PROSITE" id="PS51387">
    <property type="entry name" value="FAD_PCMH"/>
    <property type="match status" value="1"/>
</dbReference>
<dbReference type="OrthoDB" id="9983560at2759"/>
<dbReference type="Pfam" id="PF01565">
    <property type="entry name" value="FAD_binding_4"/>
    <property type="match status" value="1"/>
</dbReference>
<evidence type="ECO:0000256" key="2">
    <source>
        <dbReference type="ARBA" id="ARBA00023002"/>
    </source>
</evidence>
<dbReference type="SUPFAM" id="SSF56176">
    <property type="entry name" value="FAD-binding/transporter-associated domain-like"/>
    <property type="match status" value="1"/>
</dbReference>
<keyword evidence="6" id="KW-1185">Reference proteome</keyword>
<evidence type="ECO:0000313" key="6">
    <source>
        <dbReference type="Proteomes" id="UP000800093"/>
    </source>
</evidence>
<dbReference type="Proteomes" id="UP000800093">
    <property type="component" value="Unassembled WGS sequence"/>
</dbReference>
<keyword evidence="2" id="KW-0560">Oxidoreductase</keyword>
<name>A0A9P4NAH3_9PLEO</name>
<sequence>MLTIYTFMAQFYFQLIFVLLFRPLSARPSLEARQNLVTFGGRSYDCKCYPGDRCWPSVSKWKALNNTVGGLLKEVVPDSAVCYNTFEGRPTYNAPACAEVTANFPGEQWTTDRDVSNLWIFWTNNTCLPTTNPSDACTLGYYPEYVILAKRKEHIKAGIDFARENNIRLVIRNTGHDFMGRSTGFGSLAINTHNFKDVRFIKKYTGPGDWTGGAVKVGAGIQGRELLRQAFDQSPKVAIVTGECPTVGFAGGYIQGGGHGPLATLHGMAADQALSFEVITADGAYRTANPRENPDLFWALKGGGPSTFAAIVSVLVKTFPEIPSAGVIFRINSTHTNDTEIFWKGFRIFHNLSNRYVDNGMFVYYELFPGLLNVQPFVGPNMNAAKIKQVLKPLSDQLASENIPHDWVVKEFPTFFELYIDLFADEGAGANMLTGGRLFTKTDIRKNANGIVDAMIQSLAASGGGFVGHIVGPGYGAPTVDNAIHPRWRDGSSFSISILNMPLRATWDEKKAAEELLTDQVDGPLRAASPNGAAYVNEGNLEEPNWQQTYWGSNYPKLFDLKKKWDPKGVFYARTTPGTEQWEVIDYGTRLCKRL</sequence>
<gene>
    <name evidence="5" type="ORF">CC78DRAFT_564362</name>
</gene>
<dbReference type="InterPro" id="IPR016166">
    <property type="entry name" value="FAD-bd_PCMH"/>
</dbReference>
<dbReference type="AlphaFoldDB" id="A0A9P4NAH3"/>
<feature type="domain" description="FAD-binding PCMH-type" evidence="4">
    <location>
        <begin position="139"/>
        <end position="321"/>
    </location>
</feature>
<dbReference type="InterPro" id="IPR006094">
    <property type="entry name" value="Oxid_FAD_bind_N"/>
</dbReference>
<dbReference type="InterPro" id="IPR050432">
    <property type="entry name" value="FAD-linked_Oxidoreductases_BP"/>
</dbReference>
<proteinExistence type="inferred from homology"/>
<evidence type="ECO:0000256" key="1">
    <source>
        <dbReference type="ARBA" id="ARBA00005466"/>
    </source>
</evidence>
<dbReference type="PANTHER" id="PTHR13878:SF97">
    <property type="entry name" value="ISOAMYL ALCOHOL OXIDASE"/>
    <property type="match status" value="1"/>
</dbReference>
<evidence type="ECO:0000256" key="3">
    <source>
        <dbReference type="SAM" id="SignalP"/>
    </source>
</evidence>